<name>A0AAE0JVI8_9PEZI</name>
<dbReference type="EMBL" id="JAULSN010000009">
    <property type="protein sequence ID" value="KAK3364865.1"/>
    <property type="molecule type" value="Genomic_DNA"/>
</dbReference>
<dbReference type="Proteomes" id="UP001287356">
    <property type="component" value="Unassembled WGS sequence"/>
</dbReference>
<accession>A0AAE0JVI8</accession>
<evidence type="ECO:0000313" key="3">
    <source>
        <dbReference type="Proteomes" id="UP001287356"/>
    </source>
</evidence>
<proteinExistence type="predicted"/>
<dbReference type="InterPro" id="IPR036047">
    <property type="entry name" value="F-box-like_dom_sf"/>
</dbReference>
<dbReference type="SUPFAM" id="SSF81383">
    <property type="entry name" value="F-box domain"/>
    <property type="match status" value="1"/>
</dbReference>
<dbReference type="AlphaFoldDB" id="A0AAE0JVI8"/>
<dbReference type="InterPro" id="IPR001810">
    <property type="entry name" value="F-box_dom"/>
</dbReference>
<reference evidence="2" key="2">
    <citation type="submission" date="2023-06" db="EMBL/GenBank/DDBJ databases">
        <authorList>
            <consortium name="Lawrence Berkeley National Laboratory"/>
            <person name="Haridas S."/>
            <person name="Hensen N."/>
            <person name="Bonometti L."/>
            <person name="Westerberg I."/>
            <person name="Brannstrom I.O."/>
            <person name="Guillou S."/>
            <person name="Cros-Aarteil S."/>
            <person name="Calhoun S."/>
            <person name="Kuo A."/>
            <person name="Mondo S."/>
            <person name="Pangilinan J."/>
            <person name="Riley R."/>
            <person name="Labutti K."/>
            <person name="Andreopoulos B."/>
            <person name="Lipzen A."/>
            <person name="Chen C."/>
            <person name="Yanf M."/>
            <person name="Daum C."/>
            <person name="Ng V."/>
            <person name="Clum A."/>
            <person name="Steindorff A."/>
            <person name="Ohm R."/>
            <person name="Martin F."/>
            <person name="Silar P."/>
            <person name="Natvig D."/>
            <person name="Lalanne C."/>
            <person name="Gautier V."/>
            <person name="Ament-Velasquez S.L."/>
            <person name="Kruys A."/>
            <person name="Hutchinson M.I."/>
            <person name="Powell A.J."/>
            <person name="Barry K."/>
            <person name="Miller A.N."/>
            <person name="Grigoriev I.V."/>
            <person name="Debuchy R."/>
            <person name="Gladieux P."/>
            <person name="Thoren M.H."/>
            <person name="Johannesson H."/>
        </authorList>
    </citation>
    <scope>NUCLEOTIDE SEQUENCE</scope>
    <source>
        <strain evidence="2">CBS 958.72</strain>
    </source>
</reference>
<comment type="caution">
    <text evidence="2">The sequence shown here is derived from an EMBL/GenBank/DDBJ whole genome shotgun (WGS) entry which is preliminary data.</text>
</comment>
<dbReference type="Pfam" id="PF00646">
    <property type="entry name" value="F-box"/>
    <property type="match status" value="1"/>
</dbReference>
<organism evidence="2 3">
    <name type="scientific">Lasiosphaeria ovina</name>
    <dbReference type="NCBI Taxonomy" id="92902"/>
    <lineage>
        <taxon>Eukaryota</taxon>
        <taxon>Fungi</taxon>
        <taxon>Dikarya</taxon>
        <taxon>Ascomycota</taxon>
        <taxon>Pezizomycotina</taxon>
        <taxon>Sordariomycetes</taxon>
        <taxon>Sordariomycetidae</taxon>
        <taxon>Sordariales</taxon>
        <taxon>Lasiosphaeriaceae</taxon>
        <taxon>Lasiosphaeria</taxon>
    </lineage>
</organism>
<evidence type="ECO:0000259" key="1">
    <source>
        <dbReference type="Pfam" id="PF00646"/>
    </source>
</evidence>
<reference evidence="2" key="1">
    <citation type="journal article" date="2023" name="Mol. Phylogenet. Evol.">
        <title>Genome-scale phylogeny and comparative genomics of the fungal order Sordariales.</title>
        <authorList>
            <person name="Hensen N."/>
            <person name="Bonometti L."/>
            <person name="Westerberg I."/>
            <person name="Brannstrom I.O."/>
            <person name="Guillou S."/>
            <person name="Cros-Aarteil S."/>
            <person name="Calhoun S."/>
            <person name="Haridas S."/>
            <person name="Kuo A."/>
            <person name="Mondo S."/>
            <person name="Pangilinan J."/>
            <person name="Riley R."/>
            <person name="LaButti K."/>
            <person name="Andreopoulos B."/>
            <person name="Lipzen A."/>
            <person name="Chen C."/>
            <person name="Yan M."/>
            <person name="Daum C."/>
            <person name="Ng V."/>
            <person name="Clum A."/>
            <person name="Steindorff A."/>
            <person name="Ohm R.A."/>
            <person name="Martin F."/>
            <person name="Silar P."/>
            <person name="Natvig D.O."/>
            <person name="Lalanne C."/>
            <person name="Gautier V."/>
            <person name="Ament-Velasquez S.L."/>
            <person name="Kruys A."/>
            <person name="Hutchinson M.I."/>
            <person name="Powell A.J."/>
            <person name="Barry K."/>
            <person name="Miller A.N."/>
            <person name="Grigoriev I.V."/>
            <person name="Debuchy R."/>
            <person name="Gladieux P."/>
            <person name="Hiltunen Thoren M."/>
            <person name="Johannesson H."/>
        </authorList>
    </citation>
    <scope>NUCLEOTIDE SEQUENCE</scope>
    <source>
        <strain evidence="2">CBS 958.72</strain>
    </source>
</reference>
<gene>
    <name evidence="2" type="ORF">B0T24DRAFT_712182</name>
</gene>
<sequence>MGRIFLWLRYRLPGYRRRLSAQERCTLKIPTELVDMIMEHLPLETAIAFALTCRALFVKHFPKSAQLSVPARATLLLWLEQDIPSVYFCHGYTCLHRWRAAAL</sequence>
<protein>
    <recommendedName>
        <fullName evidence="1">F-box domain-containing protein</fullName>
    </recommendedName>
</protein>
<keyword evidence="3" id="KW-1185">Reference proteome</keyword>
<evidence type="ECO:0000313" key="2">
    <source>
        <dbReference type="EMBL" id="KAK3364865.1"/>
    </source>
</evidence>
<feature type="domain" description="F-box" evidence="1">
    <location>
        <begin position="27"/>
        <end position="55"/>
    </location>
</feature>